<dbReference type="InterPro" id="IPR008756">
    <property type="entry name" value="Peptidase_M56"/>
</dbReference>
<keyword evidence="1" id="KW-0472">Membrane</keyword>
<dbReference type="Pfam" id="PF05569">
    <property type="entry name" value="Peptidase_M56"/>
    <property type="match status" value="1"/>
</dbReference>
<evidence type="ECO:0000259" key="3">
    <source>
        <dbReference type="Pfam" id="PF05569"/>
    </source>
</evidence>
<dbReference type="InterPro" id="IPR052173">
    <property type="entry name" value="Beta-lactam_resp_regulator"/>
</dbReference>
<dbReference type="RefSeq" id="WP_324181182.1">
    <property type="nucleotide sequence ID" value="NZ_BAABAW010000025.1"/>
</dbReference>
<accession>A0ABU5ZZ13</accession>
<evidence type="ECO:0000313" key="4">
    <source>
        <dbReference type="EMBL" id="MEB3347155.1"/>
    </source>
</evidence>
<feature type="domain" description="Peptidase M56" evidence="3">
    <location>
        <begin position="163"/>
        <end position="264"/>
    </location>
</feature>
<protein>
    <submittedName>
        <fullName evidence="4">M56 family metallopeptidase</fullName>
    </submittedName>
</protein>
<dbReference type="PANTHER" id="PTHR34978:SF3">
    <property type="entry name" value="SLR0241 PROTEIN"/>
    <property type="match status" value="1"/>
</dbReference>
<name>A0ABU5ZZ13_9FLAO</name>
<organism evidence="4 5">
    <name type="scientific">Aquimarina gracilis</name>
    <dbReference type="NCBI Taxonomy" id="874422"/>
    <lineage>
        <taxon>Bacteria</taxon>
        <taxon>Pseudomonadati</taxon>
        <taxon>Bacteroidota</taxon>
        <taxon>Flavobacteriia</taxon>
        <taxon>Flavobacteriales</taxon>
        <taxon>Flavobacteriaceae</taxon>
        <taxon>Aquimarina</taxon>
    </lineage>
</organism>
<dbReference type="SUPFAM" id="SSF74653">
    <property type="entry name" value="TolA/TonB C-terminal domain"/>
    <property type="match status" value="1"/>
</dbReference>
<dbReference type="PANTHER" id="PTHR34978">
    <property type="entry name" value="POSSIBLE SENSOR-TRANSDUCER PROTEIN BLAR"/>
    <property type="match status" value="1"/>
</dbReference>
<sequence length="493" mass="56535">MIHYILQILALQLLFLLVYDLFLKKETFFNGNRVYLVATPLLSFILPLIKIRAIRQNIPKEYLIELPEILINKAASQEILLPEVIIGGSESFFKFITLSTLIQSIWLFGAVLSMALFFYKIYKVLLLKKAGTKRYAHDFAIVSLPNTNTAFTFFKTVFVGELLSEEKRTNILLHEKTHVSQYHSIDLVFFEILRIIFWFNPLVYIYQNRVATLQEYIADAKAIAETSKKEYYQDLLSQIFQTEKISFINTFFNHSLIKNRIVMLQKSKSKKIFQLKYLLLVPVIATMLIYSSCSTENNSPAEEKNQTEDTFITDAKALIAKIESEGEFSTDDQRLFGKLLEANANSTNGVTPEEKKVFEALINVITKHHKPTTKLKENEIPFVHLEKVPGYPGCEGLTNTEAKKCFTKSIQNHVAKEFNVKAVEGLEGTQRVYVRFKINETGNVVDIQARGPKKELEDEAIRVIKTLPQMTPGEQEGKVVNVMYSLPIVYKVQ</sequence>
<proteinExistence type="predicted"/>
<gene>
    <name evidence="4" type="ORF">U6A24_16900</name>
</gene>
<feature type="transmembrane region" description="Helical" evidence="1">
    <location>
        <begin position="6"/>
        <end position="22"/>
    </location>
</feature>
<keyword evidence="5" id="KW-1185">Reference proteome</keyword>
<reference evidence="4 5" key="1">
    <citation type="journal article" date="2013" name="Int. J. Syst. Evol. Microbiol.">
        <title>Aquimarina gracilis sp. nov., isolated from the gut microflora of a mussel, Mytilus coruscus, and emended description of Aquimarina spongiae.</title>
        <authorList>
            <person name="Park S.C."/>
            <person name="Choe H.N."/>
            <person name="Baik K.S."/>
            <person name="Seong C.N."/>
        </authorList>
    </citation>
    <scope>NUCLEOTIDE SEQUENCE [LARGE SCALE GENOMIC DNA]</scope>
    <source>
        <strain evidence="4 5">PSC32</strain>
    </source>
</reference>
<evidence type="ECO:0000256" key="1">
    <source>
        <dbReference type="SAM" id="Phobius"/>
    </source>
</evidence>
<feature type="transmembrane region" description="Helical" evidence="1">
    <location>
        <begin position="95"/>
        <end position="119"/>
    </location>
</feature>
<dbReference type="Pfam" id="PF03544">
    <property type="entry name" value="TonB_C"/>
    <property type="match status" value="1"/>
</dbReference>
<dbReference type="EMBL" id="JAYKLX010000008">
    <property type="protein sequence ID" value="MEB3347155.1"/>
    <property type="molecule type" value="Genomic_DNA"/>
</dbReference>
<dbReference type="InterPro" id="IPR037682">
    <property type="entry name" value="TonB_C"/>
</dbReference>
<feature type="domain" description="TonB C-terminal" evidence="2">
    <location>
        <begin position="431"/>
        <end position="491"/>
    </location>
</feature>
<feature type="transmembrane region" description="Helical" evidence="1">
    <location>
        <begin position="273"/>
        <end position="290"/>
    </location>
</feature>
<feature type="transmembrane region" description="Helical" evidence="1">
    <location>
        <begin position="34"/>
        <end position="54"/>
    </location>
</feature>
<dbReference type="Gene3D" id="3.30.1150.10">
    <property type="match status" value="1"/>
</dbReference>
<evidence type="ECO:0000313" key="5">
    <source>
        <dbReference type="Proteomes" id="UP001327027"/>
    </source>
</evidence>
<keyword evidence="1" id="KW-1133">Transmembrane helix</keyword>
<comment type="caution">
    <text evidence="4">The sequence shown here is derived from an EMBL/GenBank/DDBJ whole genome shotgun (WGS) entry which is preliminary data.</text>
</comment>
<dbReference type="CDD" id="cd07341">
    <property type="entry name" value="M56_BlaR1_MecR1_like"/>
    <property type="match status" value="1"/>
</dbReference>
<dbReference type="Proteomes" id="UP001327027">
    <property type="component" value="Unassembled WGS sequence"/>
</dbReference>
<keyword evidence="1" id="KW-0812">Transmembrane</keyword>
<evidence type="ECO:0000259" key="2">
    <source>
        <dbReference type="Pfam" id="PF03544"/>
    </source>
</evidence>